<dbReference type="EMBL" id="FCQH01000022">
    <property type="protein sequence ID" value="CVL08123.1"/>
    <property type="molecule type" value="Genomic_DNA"/>
</dbReference>
<dbReference type="VEuPathDB" id="FungiDB:FMAN_14213"/>
<evidence type="ECO:0000313" key="1">
    <source>
        <dbReference type="EMBL" id="CVL08123.1"/>
    </source>
</evidence>
<accession>A0A1L7UI98</accession>
<keyword evidence="2" id="KW-1185">Reference proteome</keyword>
<dbReference type="RefSeq" id="XP_041690911.1">
    <property type="nucleotide sequence ID" value="XM_041825541.1"/>
</dbReference>
<reference evidence="2" key="1">
    <citation type="journal article" date="2016" name="Genome Biol. Evol.">
        <title>Comparative 'omics' of the Fusarium fujikuroi species complex highlights differences in genetic potential and metabolite synthesis.</title>
        <authorList>
            <person name="Niehaus E.-M."/>
            <person name="Muensterkoetter M."/>
            <person name="Proctor R.H."/>
            <person name="Brown D.W."/>
            <person name="Sharon A."/>
            <person name="Idan Y."/>
            <person name="Oren-Young L."/>
            <person name="Sieber C.M."/>
            <person name="Novak O."/>
            <person name="Pencik A."/>
            <person name="Tarkowska D."/>
            <person name="Hromadova K."/>
            <person name="Freeman S."/>
            <person name="Maymon M."/>
            <person name="Elazar M."/>
            <person name="Youssef S.A."/>
            <person name="El-Shabrawy E.S.M."/>
            <person name="Shalaby A.B.A."/>
            <person name="Houterman P."/>
            <person name="Brock N.L."/>
            <person name="Burkhardt I."/>
            <person name="Tsavkelova E.A."/>
            <person name="Dickschat J.S."/>
            <person name="Galuszka P."/>
            <person name="Gueldener U."/>
            <person name="Tudzynski B."/>
        </authorList>
    </citation>
    <scope>NUCLEOTIDE SEQUENCE [LARGE SCALE GENOMIC DNA]</scope>
    <source>
        <strain evidence="2">MRC7560</strain>
    </source>
</reference>
<comment type="caution">
    <text evidence="1">The sequence shown here is derived from an EMBL/GenBank/DDBJ whole genome shotgun (WGS) entry which is preliminary data.</text>
</comment>
<dbReference type="GeneID" id="65093462"/>
<gene>
    <name evidence="1" type="ORF">FMAN_14213</name>
</gene>
<proteinExistence type="predicted"/>
<evidence type="ECO:0000313" key="2">
    <source>
        <dbReference type="Proteomes" id="UP000184255"/>
    </source>
</evidence>
<organism evidence="1 2">
    <name type="scientific">Fusarium mangiferae</name>
    <name type="common">Mango malformation disease fungus</name>
    <dbReference type="NCBI Taxonomy" id="192010"/>
    <lineage>
        <taxon>Eukaryota</taxon>
        <taxon>Fungi</taxon>
        <taxon>Dikarya</taxon>
        <taxon>Ascomycota</taxon>
        <taxon>Pezizomycotina</taxon>
        <taxon>Sordariomycetes</taxon>
        <taxon>Hypocreomycetidae</taxon>
        <taxon>Hypocreales</taxon>
        <taxon>Nectriaceae</taxon>
        <taxon>Fusarium</taxon>
        <taxon>Fusarium fujikuroi species complex</taxon>
    </lineage>
</organism>
<dbReference type="Proteomes" id="UP000184255">
    <property type="component" value="Unassembled WGS sequence"/>
</dbReference>
<sequence>MDAGLRLKKHIAEAAARGLTAAMCLKRLRVVYPPTARQPFPATVALAQGSEDEKARATTGALRTVSAAVMEVEIYSDVKTLPKTHPLAALKVPTSRRYMSPLKKLTLAYEGSGMERLEMVEAYAVPPWHNRVSLVCEADRDMAIAAAKNASSIVVATSASDGGSLAIYKLIPRGWKTYDVRFT</sequence>
<name>A0A1L7UI98_FUSMA</name>
<dbReference type="AlphaFoldDB" id="A0A1L7UI98"/>
<protein>
    <submittedName>
        <fullName evidence="1">Uncharacterized protein</fullName>
    </submittedName>
</protein>